<dbReference type="Pfam" id="PF14009">
    <property type="entry name" value="PADRE"/>
    <property type="match status" value="1"/>
</dbReference>
<comment type="caution">
    <text evidence="2">The sequence shown here is derived from an EMBL/GenBank/DDBJ whole genome shotgun (WGS) entry which is preliminary data.</text>
</comment>
<evidence type="ECO:0000313" key="3">
    <source>
        <dbReference type="Proteomes" id="UP000554482"/>
    </source>
</evidence>
<dbReference type="Proteomes" id="UP000554482">
    <property type="component" value="Unassembled WGS sequence"/>
</dbReference>
<feature type="compositionally biased region" description="Polar residues" evidence="1">
    <location>
        <begin position="190"/>
        <end position="201"/>
    </location>
</feature>
<evidence type="ECO:0000256" key="1">
    <source>
        <dbReference type="SAM" id="MobiDB-lite"/>
    </source>
</evidence>
<proteinExistence type="predicted"/>
<organism evidence="2 3">
    <name type="scientific">Thalictrum thalictroides</name>
    <name type="common">Rue-anemone</name>
    <name type="synonym">Anemone thalictroides</name>
    <dbReference type="NCBI Taxonomy" id="46969"/>
    <lineage>
        <taxon>Eukaryota</taxon>
        <taxon>Viridiplantae</taxon>
        <taxon>Streptophyta</taxon>
        <taxon>Embryophyta</taxon>
        <taxon>Tracheophyta</taxon>
        <taxon>Spermatophyta</taxon>
        <taxon>Magnoliopsida</taxon>
        <taxon>Ranunculales</taxon>
        <taxon>Ranunculaceae</taxon>
        <taxon>Thalictroideae</taxon>
        <taxon>Thalictrum</taxon>
    </lineage>
</organism>
<evidence type="ECO:0000313" key="2">
    <source>
        <dbReference type="EMBL" id="KAF5176906.1"/>
    </source>
</evidence>
<accession>A0A7J6UWC3</accession>
<dbReference type="InterPro" id="IPR025322">
    <property type="entry name" value="PADRE_dom"/>
</dbReference>
<gene>
    <name evidence="2" type="ORF">FRX31_033506</name>
</gene>
<dbReference type="OrthoDB" id="1922322at2759"/>
<feature type="region of interest" description="Disordered" evidence="1">
    <location>
        <begin position="154"/>
        <end position="201"/>
    </location>
</feature>
<protein>
    <submittedName>
        <fullName evidence="2">Uncharacterized protein</fullName>
    </submittedName>
</protein>
<keyword evidence="3" id="KW-1185">Reference proteome</keyword>
<dbReference type="AlphaFoldDB" id="A0A7J6UWC3"/>
<sequence length="225" mass="25482">MGNYISCAVSHGTFSSNYKGTKVILPNGEIRIFDSQITAAEIMLETPDYFLVNTKSLKIGKRFQALNADEDLEICNVYAMFQMKRLNSVVTAADMGSLLVKANSATKLDKNLAEPKLDLSDIDDLQVTEFKQRLSLSRPRKPVLETILEEPIRSRARSSHHHRLHRSRSTYGTKSNGGGNCGEVPRRSRPSPNHQLQRSRSTYTYDTIGYIKNNQCRYHQKISIM</sequence>
<dbReference type="EMBL" id="JABWDY010042094">
    <property type="protein sequence ID" value="KAF5176906.1"/>
    <property type="molecule type" value="Genomic_DNA"/>
</dbReference>
<name>A0A7J6UWC3_THATH</name>
<feature type="compositionally biased region" description="Basic residues" evidence="1">
    <location>
        <begin position="154"/>
        <end position="168"/>
    </location>
</feature>
<reference evidence="2 3" key="1">
    <citation type="submission" date="2020-06" db="EMBL/GenBank/DDBJ databases">
        <title>Transcriptomic and genomic resources for Thalictrum thalictroides and T. hernandezii: Facilitating candidate gene discovery in an emerging model plant lineage.</title>
        <authorList>
            <person name="Arias T."/>
            <person name="Riano-Pachon D.M."/>
            <person name="Di Stilio V.S."/>
        </authorList>
    </citation>
    <scope>NUCLEOTIDE SEQUENCE [LARGE SCALE GENOMIC DNA]</scope>
    <source>
        <strain evidence="3">cv. WT478/WT964</strain>
        <tissue evidence="2">Leaves</tissue>
    </source>
</reference>
<dbReference type="PANTHER" id="PTHR33052">
    <property type="entry name" value="DUF4228 DOMAIN PROTEIN-RELATED"/>
    <property type="match status" value="1"/>
</dbReference>